<evidence type="ECO:0000256" key="1">
    <source>
        <dbReference type="SAM" id="MobiDB-lite"/>
    </source>
</evidence>
<protein>
    <submittedName>
        <fullName evidence="3">PucR family transcriptional regulator</fullName>
    </submittedName>
</protein>
<dbReference type="InterPro" id="IPR042070">
    <property type="entry name" value="PucR_C-HTH_sf"/>
</dbReference>
<dbReference type="AlphaFoldDB" id="A0A5B8JTL5"/>
<dbReference type="KEGG" id="sqz:FQU76_32585"/>
<proteinExistence type="predicted"/>
<dbReference type="Gene3D" id="1.10.10.2840">
    <property type="entry name" value="PucR C-terminal helix-turn-helix domain"/>
    <property type="match status" value="2"/>
</dbReference>
<gene>
    <name evidence="3" type="ORF">FQU76_32585</name>
</gene>
<dbReference type="Proteomes" id="UP000320580">
    <property type="component" value="Chromosome"/>
</dbReference>
<feature type="domain" description="PucR C-terminal helix-turn-helix" evidence="2">
    <location>
        <begin position="345"/>
        <end position="398"/>
    </location>
</feature>
<keyword evidence="4" id="KW-1185">Reference proteome</keyword>
<dbReference type="OrthoDB" id="4092617at2"/>
<feature type="region of interest" description="Disordered" evidence="1">
    <location>
        <begin position="1"/>
        <end position="23"/>
    </location>
</feature>
<dbReference type="PANTHER" id="PTHR33744:SF17">
    <property type="entry name" value="CONSERVED PROTEIN"/>
    <property type="match status" value="1"/>
</dbReference>
<dbReference type="Pfam" id="PF13556">
    <property type="entry name" value="HTH_30"/>
    <property type="match status" value="2"/>
</dbReference>
<feature type="region of interest" description="Disordered" evidence="1">
    <location>
        <begin position="403"/>
        <end position="424"/>
    </location>
</feature>
<dbReference type="EMBL" id="CP042266">
    <property type="protein sequence ID" value="QDY81460.1"/>
    <property type="molecule type" value="Genomic_DNA"/>
</dbReference>
<evidence type="ECO:0000313" key="3">
    <source>
        <dbReference type="EMBL" id="QDY81460.1"/>
    </source>
</evidence>
<name>A0A5B8JTL5_9ACTN</name>
<feature type="domain" description="PucR C-terminal helix-turn-helix" evidence="2">
    <location>
        <begin position="244"/>
        <end position="299"/>
    </location>
</feature>
<evidence type="ECO:0000259" key="2">
    <source>
        <dbReference type="Pfam" id="PF13556"/>
    </source>
</evidence>
<dbReference type="PANTHER" id="PTHR33744">
    <property type="entry name" value="CARBOHYDRATE DIACID REGULATOR"/>
    <property type="match status" value="1"/>
</dbReference>
<dbReference type="InterPro" id="IPR051448">
    <property type="entry name" value="CdaR-like_regulators"/>
</dbReference>
<reference evidence="3 4" key="1">
    <citation type="submission" date="2019-07" db="EMBL/GenBank/DDBJ databases">
        <authorList>
            <person name="Zhu P."/>
        </authorList>
    </citation>
    <scope>NUCLEOTIDE SEQUENCE [LARGE SCALE GENOMIC DNA]</scope>
    <source>
        <strain evidence="3 4">SSL-25</strain>
    </source>
</reference>
<sequence>MAGAVHSTPGSAAPSGVRGAAHPRAHPQLTVRPVAGVVLVVCPGRGTAAERTALVAATVADLLRVQARRADETRAAEQRLHRAVLRLLRDGHHRSALDVLGGTDAGHATVYRLAGSAARTAHQALWRALRPGVEHTRVLVCAEGAELAVLAFHDAPGEPHPAHSVVTRIAEQFRLTGGAAAPVALDLIPAAWAEAGRAHAAPAAGRLAAATGLGGHDLLRVVPADRLAAWSAAVLQPLDQEARRILTAWLRTGSAQAAAPAVGLSEGTVRTRLRGIGPLLGADPGHPTIAAQLLLAVRACAAPAPPVALRPAAVPAVPAGLLSADEAGDWASALLAPLDARLRIALRHWLGHRGRTAPAATELGVHRTTLGNWLAECGELLGVDPRSVTVRTQLRLAVETVAGPGDVPSGLPRRGGRTYRAPQR</sequence>
<evidence type="ECO:0000313" key="4">
    <source>
        <dbReference type="Proteomes" id="UP000320580"/>
    </source>
</evidence>
<accession>A0A5B8JTL5</accession>
<dbReference type="InterPro" id="IPR025736">
    <property type="entry name" value="PucR_C-HTH_dom"/>
</dbReference>
<organism evidence="3 4">
    <name type="scientific">Streptomyces qinzhouensis</name>
    <dbReference type="NCBI Taxonomy" id="2599401"/>
    <lineage>
        <taxon>Bacteria</taxon>
        <taxon>Bacillati</taxon>
        <taxon>Actinomycetota</taxon>
        <taxon>Actinomycetes</taxon>
        <taxon>Kitasatosporales</taxon>
        <taxon>Streptomycetaceae</taxon>
        <taxon>Streptomyces</taxon>
    </lineage>
</organism>